<sequence>MEVSTFFQNRLIILGTLCLLILSVSLWLTSAAILPKMGNNSSQPLLKKSSSEEAKKSKKTEVTPTVKSLEAKEAVVAEDLAYMSSLGLYYDYAHLSLEDTVKAFLAEQGLDVSQVAFSYKNLVTNETLTMNDTQPMTAGSTYKLPLGMLIIDEAAAGRLNMTEEVPYTTIGNITEAPDYPLYLAGFGETMNWTQILDNALIHSENTPAYVMADRLGGFHEAYQKISKFGHSKGDIKTIDYEGGNKTTSDYYIQVLDYLWEHKDKYAPIIERLDASFPGQWYEQYVHSVRISQKPGFSQEALNVNAIVEEEIPYLISIYTAGFGGSNADTTDMSGYGYNQLCCLTYVINEWHKVNMNPAKELPVTEGVTENY</sequence>
<evidence type="ECO:0000256" key="1">
    <source>
        <dbReference type="SAM" id="MobiDB-lite"/>
    </source>
</evidence>
<organism evidence="3 4">
    <name type="scientific">Streptococcus hillyeri</name>
    <dbReference type="NCBI Taxonomy" id="2282420"/>
    <lineage>
        <taxon>Bacteria</taxon>
        <taxon>Bacillati</taxon>
        <taxon>Bacillota</taxon>
        <taxon>Bacilli</taxon>
        <taxon>Lactobacillales</taxon>
        <taxon>Streptococcaceae</taxon>
        <taxon>Streptococcus</taxon>
    </lineage>
</organism>
<evidence type="ECO:0000313" key="4">
    <source>
        <dbReference type="Proteomes" id="UP000279194"/>
    </source>
</evidence>
<feature type="compositionally biased region" description="Basic and acidic residues" evidence="1">
    <location>
        <begin position="49"/>
        <end position="61"/>
    </location>
</feature>
<comment type="caution">
    <text evidence="3">The sequence shown here is derived from an EMBL/GenBank/DDBJ whole genome shotgun (WGS) entry which is preliminary data.</text>
</comment>
<dbReference type="Gene3D" id="3.40.710.10">
    <property type="entry name" value="DD-peptidase/beta-lactamase superfamily"/>
    <property type="match status" value="1"/>
</dbReference>
<protein>
    <submittedName>
        <fullName evidence="3">D-alanyl-D-alanine carboxypeptidase</fullName>
    </submittedName>
</protein>
<keyword evidence="3" id="KW-0378">Hydrolase</keyword>
<gene>
    <name evidence="3" type="ORF">EAF07_03070</name>
</gene>
<dbReference type="InterPro" id="IPR045155">
    <property type="entry name" value="Beta-lactam_cat"/>
</dbReference>
<dbReference type="Proteomes" id="UP000279194">
    <property type="component" value="Unassembled WGS sequence"/>
</dbReference>
<dbReference type="EMBL" id="RCVM01000003">
    <property type="protein sequence ID" value="RLY04434.1"/>
    <property type="molecule type" value="Genomic_DNA"/>
</dbReference>
<proteinExistence type="predicted"/>
<reference evidence="3 4" key="1">
    <citation type="submission" date="2018-10" db="EMBL/GenBank/DDBJ databases">
        <title>Streptococcus hillyeri sp. nov., isolated from equine tracheal sample.</title>
        <authorList>
            <person name="Macfadyen A.C."/>
            <person name="Waller A."/>
            <person name="Paterson G.K."/>
        </authorList>
    </citation>
    <scope>NUCLEOTIDE SEQUENCE [LARGE SCALE GENOMIC DNA]</scope>
    <source>
        <strain evidence="3 4">28462</strain>
    </source>
</reference>
<feature type="domain" description="Beta-lactamase class A catalytic" evidence="2">
    <location>
        <begin position="117"/>
        <end position="319"/>
    </location>
</feature>
<keyword evidence="3" id="KW-0121">Carboxypeptidase</keyword>
<evidence type="ECO:0000313" key="3">
    <source>
        <dbReference type="EMBL" id="RLY04434.1"/>
    </source>
</evidence>
<dbReference type="GO" id="GO:0008800">
    <property type="term" value="F:beta-lactamase activity"/>
    <property type="evidence" value="ECO:0007669"/>
    <property type="project" value="InterPro"/>
</dbReference>
<keyword evidence="3" id="KW-0645">Protease</keyword>
<dbReference type="GO" id="GO:0030655">
    <property type="term" value="P:beta-lactam antibiotic catabolic process"/>
    <property type="evidence" value="ECO:0007669"/>
    <property type="project" value="InterPro"/>
</dbReference>
<dbReference type="AlphaFoldDB" id="A0A3L9DVQ5"/>
<dbReference type="RefSeq" id="WP_121834816.1">
    <property type="nucleotide sequence ID" value="NZ_RCVM01000003.1"/>
</dbReference>
<dbReference type="OrthoDB" id="1642139at2"/>
<dbReference type="InterPro" id="IPR012338">
    <property type="entry name" value="Beta-lactam/transpept-like"/>
</dbReference>
<keyword evidence="4" id="KW-1185">Reference proteome</keyword>
<name>A0A3L9DVQ5_9STRE</name>
<dbReference type="GO" id="GO:0004180">
    <property type="term" value="F:carboxypeptidase activity"/>
    <property type="evidence" value="ECO:0007669"/>
    <property type="project" value="UniProtKB-KW"/>
</dbReference>
<accession>A0A3L9DVQ5</accession>
<dbReference type="SUPFAM" id="SSF56601">
    <property type="entry name" value="beta-lactamase/transpeptidase-like"/>
    <property type="match status" value="1"/>
</dbReference>
<evidence type="ECO:0000259" key="2">
    <source>
        <dbReference type="Pfam" id="PF13354"/>
    </source>
</evidence>
<feature type="region of interest" description="Disordered" evidence="1">
    <location>
        <begin position="41"/>
        <end position="63"/>
    </location>
</feature>
<dbReference type="Pfam" id="PF13354">
    <property type="entry name" value="Beta-lactamase2"/>
    <property type="match status" value="1"/>
</dbReference>